<proteinExistence type="predicted"/>
<sequence length="788" mass="82232">MSGRVSGARLVVAYVRHRGVQVLVFALLGFLLAAAVVGPATVRASAAAAAAESLRAELSQRTFALQTNNPEVIDHLDGLPEVGPVQDGVGEVASGDASAPVAVRTTTDPQLQLGVLSAGEHPDEPGELSISEPVAEALGVAIGDTVSVRSDDDEAAGLVVGYVRDPAHVADSTIIRVVHDSPSFHPTRWLSNADFYTYPELRLALDRRSATYQPVEWLLFGAEVNSPQLLRALAYVPAGAGILGGILFLSLVAALARTWTSDAGTLVAAGLTPRSAWRHILWTSLGSVLLGVIAGFWAVLAGIRLARTEVSAWLGQSWGHVVTPWSQVALVVGTVMLAAALSVPVARYLPRLWSWRPRPTRARRRWLVPVAGAVAVAGAIVWLIALRASFAVVDDPTARLAPIGAAVVLLSAPIIFGALLGRAFPGAIRSLFSGFARAMWVPAAVVATLVLATGLWSAQTTRDANRGESMSPLPVPAGSFVISSMPDTAIPALRGLYGDLGGHDVVAYEIPDATDGNLRVSSPGTLRCMIDSGVTTITEVPPRCYDSPVVAPINTVLLGPPGSDPQAEGGLVADDAVGLIWFSRDTGSITRTGTTDAGPGAGLGGNLPGLVVPADGSVAQEYNLEPSGMSEVMLTDFHRLSPEDRYALRAGVLRLAPGAELADGTSRTGYDRMRTQADVVSVVGAVAAGTVLLLGGGLAVLAQRLTRRTLVDVGFSPARRAVLALCWSLVPVLSAALALALVFLTVSVGGRALDVSFGELWYLPGIAAVVASGILWFVFYRVPERGRP</sequence>
<feature type="transmembrane region" description="Helical" evidence="1">
    <location>
        <begin position="722"/>
        <end position="748"/>
    </location>
</feature>
<feature type="transmembrane region" description="Helical" evidence="1">
    <location>
        <begin position="435"/>
        <end position="456"/>
    </location>
</feature>
<evidence type="ECO:0000313" key="3">
    <source>
        <dbReference type="Proteomes" id="UP000627369"/>
    </source>
</evidence>
<feature type="transmembrane region" description="Helical" evidence="1">
    <location>
        <begin position="234"/>
        <end position="259"/>
    </location>
</feature>
<protein>
    <recommendedName>
        <fullName evidence="4">FtsX-like permease family protein</fullName>
    </recommendedName>
</protein>
<evidence type="ECO:0008006" key="4">
    <source>
        <dbReference type="Google" id="ProtNLM"/>
    </source>
</evidence>
<keyword evidence="1" id="KW-0812">Transmembrane</keyword>
<organism evidence="2 3">
    <name type="scientific">Promicromonospora soli</name>
    <dbReference type="NCBI Taxonomy" id="2035533"/>
    <lineage>
        <taxon>Bacteria</taxon>
        <taxon>Bacillati</taxon>
        <taxon>Actinomycetota</taxon>
        <taxon>Actinomycetes</taxon>
        <taxon>Micrococcales</taxon>
        <taxon>Promicromonosporaceae</taxon>
        <taxon>Promicromonospora</taxon>
    </lineage>
</organism>
<feature type="transmembrane region" description="Helical" evidence="1">
    <location>
        <begin position="366"/>
        <end position="388"/>
    </location>
</feature>
<keyword evidence="3" id="KW-1185">Reference proteome</keyword>
<feature type="transmembrane region" description="Helical" evidence="1">
    <location>
        <begin position="760"/>
        <end position="780"/>
    </location>
</feature>
<dbReference type="Proteomes" id="UP000627369">
    <property type="component" value="Unassembled WGS sequence"/>
</dbReference>
<dbReference type="EMBL" id="BNAS01000005">
    <property type="protein sequence ID" value="GHH76449.1"/>
    <property type="molecule type" value="Genomic_DNA"/>
</dbReference>
<reference evidence="2" key="2">
    <citation type="submission" date="2020-09" db="EMBL/GenBank/DDBJ databases">
        <authorList>
            <person name="Sun Q."/>
            <person name="Zhou Y."/>
        </authorList>
    </citation>
    <scope>NUCLEOTIDE SEQUENCE</scope>
    <source>
        <strain evidence="2">CGMCC 4.7398</strain>
    </source>
</reference>
<keyword evidence="1" id="KW-0472">Membrane</keyword>
<dbReference type="AlphaFoldDB" id="A0A919KY70"/>
<accession>A0A919KY70</accession>
<dbReference type="RefSeq" id="WP_189670563.1">
    <property type="nucleotide sequence ID" value="NZ_BNAS01000005.1"/>
</dbReference>
<keyword evidence="1" id="KW-1133">Transmembrane helix</keyword>
<evidence type="ECO:0000256" key="1">
    <source>
        <dbReference type="SAM" id="Phobius"/>
    </source>
</evidence>
<evidence type="ECO:0000313" key="2">
    <source>
        <dbReference type="EMBL" id="GHH76449.1"/>
    </source>
</evidence>
<gene>
    <name evidence="2" type="ORF">GCM10017772_35140</name>
</gene>
<feature type="transmembrane region" description="Helical" evidence="1">
    <location>
        <begin position="280"/>
        <end position="305"/>
    </location>
</feature>
<feature type="transmembrane region" description="Helical" evidence="1">
    <location>
        <begin position="400"/>
        <end position="423"/>
    </location>
</feature>
<name>A0A919KY70_9MICO</name>
<feature type="transmembrane region" description="Helical" evidence="1">
    <location>
        <begin position="325"/>
        <end position="346"/>
    </location>
</feature>
<feature type="transmembrane region" description="Helical" evidence="1">
    <location>
        <begin position="679"/>
        <end position="701"/>
    </location>
</feature>
<comment type="caution">
    <text evidence="2">The sequence shown here is derived from an EMBL/GenBank/DDBJ whole genome shotgun (WGS) entry which is preliminary data.</text>
</comment>
<reference evidence="2" key="1">
    <citation type="journal article" date="2014" name="Int. J. Syst. Evol. Microbiol.">
        <title>Complete genome sequence of Corynebacterium casei LMG S-19264T (=DSM 44701T), isolated from a smear-ripened cheese.</title>
        <authorList>
            <consortium name="US DOE Joint Genome Institute (JGI-PGF)"/>
            <person name="Walter F."/>
            <person name="Albersmeier A."/>
            <person name="Kalinowski J."/>
            <person name="Ruckert C."/>
        </authorList>
    </citation>
    <scope>NUCLEOTIDE SEQUENCE</scope>
    <source>
        <strain evidence="2">CGMCC 4.7398</strain>
    </source>
</reference>